<evidence type="ECO:0000259" key="1">
    <source>
        <dbReference type="Pfam" id="PF13358"/>
    </source>
</evidence>
<dbReference type="Gene3D" id="3.30.420.10">
    <property type="entry name" value="Ribonuclease H-like superfamily/Ribonuclease H"/>
    <property type="match status" value="1"/>
</dbReference>
<comment type="caution">
    <text evidence="3">The sequence shown here is derived from an EMBL/GenBank/DDBJ whole genome shotgun (WGS) entry which is preliminary data.</text>
</comment>
<dbReference type="SUPFAM" id="SSF46689">
    <property type="entry name" value="Homeodomain-like"/>
    <property type="match status" value="1"/>
</dbReference>
<organism evidence="3 4">
    <name type="scientific">Thermocatellispora tengchongensis</name>
    <dbReference type="NCBI Taxonomy" id="1073253"/>
    <lineage>
        <taxon>Bacteria</taxon>
        <taxon>Bacillati</taxon>
        <taxon>Actinomycetota</taxon>
        <taxon>Actinomycetes</taxon>
        <taxon>Streptosporangiales</taxon>
        <taxon>Streptosporangiaceae</taxon>
        <taxon>Thermocatellispora</taxon>
    </lineage>
</organism>
<dbReference type="InterPro" id="IPR038717">
    <property type="entry name" value="Tc1-like_DDE_dom"/>
</dbReference>
<proteinExistence type="predicted"/>
<dbReference type="AlphaFoldDB" id="A0A840P944"/>
<evidence type="ECO:0000313" key="3">
    <source>
        <dbReference type="EMBL" id="MBB5136188.1"/>
    </source>
</evidence>
<feature type="domain" description="Tc1-like transposase DDE" evidence="1">
    <location>
        <begin position="156"/>
        <end position="225"/>
    </location>
</feature>
<protein>
    <submittedName>
        <fullName evidence="3">Transposase</fullName>
    </submittedName>
</protein>
<feature type="domain" description="Winged helix-turn helix" evidence="2">
    <location>
        <begin position="89"/>
        <end position="129"/>
    </location>
</feature>
<dbReference type="InterPro" id="IPR009057">
    <property type="entry name" value="Homeodomain-like_sf"/>
</dbReference>
<dbReference type="InterPro" id="IPR036397">
    <property type="entry name" value="RNaseH_sf"/>
</dbReference>
<evidence type="ECO:0000259" key="2">
    <source>
        <dbReference type="Pfam" id="PF13592"/>
    </source>
</evidence>
<gene>
    <name evidence="3" type="ORF">HNP84_005932</name>
</gene>
<keyword evidence="4" id="KW-1185">Reference proteome</keyword>
<dbReference type="Pfam" id="PF13358">
    <property type="entry name" value="DDE_3"/>
    <property type="match status" value="1"/>
</dbReference>
<dbReference type="Proteomes" id="UP000578449">
    <property type="component" value="Unassembled WGS sequence"/>
</dbReference>
<dbReference type="Pfam" id="PF13592">
    <property type="entry name" value="HTH_33"/>
    <property type="match status" value="1"/>
</dbReference>
<evidence type="ECO:0000313" key="4">
    <source>
        <dbReference type="Proteomes" id="UP000578449"/>
    </source>
</evidence>
<reference evidence="3 4" key="1">
    <citation type="submission" date="2020-08" db="EMBL/GenBank/DDBJ databases">
        <title>Genomic Encyclopedia of Type Strains, Phase IV (KMG-IV): sequencing the most valuable type-strain genomes for metagenomic binning, comparative biology and taxonomic classification.</title>
        <authorList>
            <person name="Goeker M."/>
        </authorList>
    </citation>
    <scope>NUCLEOTIDE SEQUENCE [LARGE SCALE GENOMIC DNA]</scope>
    <source>
        <strain evidence="3 4">DSM 45615</strain>
    </source>
</reference>
<name>A0A840P944_9ACTN</name>
<dbReference type="EMBL" id="JACHGN010000013">
    <property type="protein sequence ID" value="MBB5136188.1"/>
    <property type="molecule type" value="Genomic_DNA"/>
</dbReference>
<dbReference type="GO" id="GO:0003676">
    <property type="term" value="F:nucleic acid binding"/>
    <property type="evidence" value="ECO:0007669"/>
    <property type="project" value="InterPro"/>
</dbReference>
<accession>A0A840P944</accession>
<dbReference type="InterPro" id="IPR025959">
    <property type="entry name" value="Winged_HTH_dom"/>
</dbReference>
<sequence length="257" mass="28583">MTAEQRLRREQVRLRAADRFAEAAGDAQVAREFRVSRIPANRCRRALETGGREALVFKGPGGAGRRLDDAQLARLEQALTEGPMVYGWDDQCWTLARIADVIQHLFKVGYTVAGVCSPLHRLGWSRQAPPAGPPWTQRGTPGFAEAGYAALFDAAHQQLSGALVVVWDNLNTHSSAEMRRLIAAHPWLTVFYLPAYIPELNPVEGVWAHAKKSLANLAMRTIDQLIALVRDRLKRMRYRPALIVGFPAKTGLDFQPP</sequence>
<dbReference type="RefSeq" id="WP_221336876.1">
    <property type="nucleotide sequence ID" value="NZ_BAABIX010000089.1"/>
</dbReference>